<accession>A0ABQ1I6R0</accession>
<protein>
    <submittedName>
        <fullName evidence="1">Uncharacterized protein</fullName>
    </submittedName>
</protein>
<dbReference type="RefSeq" id="WP_055732689.1">
    <property type="nucleotide sequence ID" value="NZ_BMDY01000061.1"/>
</dbReference>
<dbReference type="Proteomes" id="UP000651977">
    <property type="component" value="Unassembled WGS sequence"/>
</dbReference>
<evidence type="ECO:0000313" key="2">
    <source>
        <dbReference type="Proteomes" id="UP000651977"/>
    </source>
</evidence>
<reference evidence="2" key="1">
    <citation type="journal article" date="2019" name="Int. J. Syst. Evol. Microbiol.">
        <title>The Global Catalogue of Microorganisms (GCM) 10K type strain sequencing project: providing services to taxonomists for standard genome sequencing and annotation.</title>
        <authorList>
            <consortium name="The Broad Institute Genomics Platform"/>
            <consortium name="The Broad Institute Genome Sequencing Center for Infectious Disease"/>
            <person name="Wu L."/>
            <person name="Ma J."/>
        </authorList>
    </citation>
    <scope>NUCLEOTIDE SEQUENCE [LARGE SCALE GENOMIC DNA]</scope>
    <source>
        <strain evidence="2">CGMCC 1.10131</strain>
    </source>
</reference>
<comment type="caution">
    <text evidence="1">The sequence shown here is derived from an EMBL/GenBank/DDBJ whole genome shotgun (WGS) entry which is preliminary data.</text>
</comment>
<organism evidence="1 2">
    <name type="scientific">Agarivorans gilvus</name>
    <dbReference type="NCBI Taxonomy" id="680279"/>
    <lineage>
        <taxon>Bacteria</taxon>
        <taxon>Pseudomonadati</taxon>
        <taxon>Pseudomonadota</taxon>
        <taxon>Gammaproteobacteria</taxon>
        <taxon>Alteromonadales</taxon>
        <taxon>Alteromonadaceae</taxon>
        <taxon>Agarivorans</taxon>
    </lineage>
</organism>
<proteinExistence type="predicted"/>
<sequence length="104" mass="12149">MLKDMGRVNPDFYPKPIIQRPSQTAGVQMDWDDRPDDYLTKENFVKVYEKCGAILHSDNPFGSKVDYDYYQSSLPKWRMEVVNLLNAHTIKLVGDRNLYCPLPH</sequence>
<keyword evidence="2" id="KW-1185">Reference proteome</keyword>
<gene>
    <name evidence="1" type="ORF">GCM10007414_39560</name>
</gene>
<evidence type="ECO:0000313" key="1">
    <source>
        <dbReference type="EMBL" id="GGB22268.1"/>
    </source>
</evidence>
<dbReference type="EMBL" id="BMDY01000061">
    <property type="protein sequence ID" value="GGB22268.1"/>
    <property type="molecule type" value="Genomic_DNA"/>
</dbReference>
<name>A0ABQ1I6R0_9ALTE</name>